<evidence type="ECO:0000256" key="9">
    <source>
        <dbReference type="ARBA" id="ARBA00023136"/>
    </source>
</evidence>
<feature type="compositionally biased region" description="Polar residues" evidence="13">
    <location>
        <begin position="1038"/>
        <end position="1050"/>
    </location>
</feature>
<dbReference type="InterPro" id="IPR001412">
    <property type="entry name" value="aa-tRNA-synth_I_CS"/>
</dbReference>
<evidence type="ECO:0000256" key="8">
    <source>
        <dbReference type="ARBA" id="ARBA00022989"/>
    </source>
</evidence>
<accession>A0AAN6JAF8</accession>
<reference evidence="16" key="1">
    <citation type="submission" date="2021-12" db="EMBL/GenBank/DDBJ databases">
        <title>Black yeast isolated from Biological Soil Crust.</title>
        <authorList>
            <person name="Kurbessoian T."/>
        </authorList>
    </citation>
    <scope>NUCLEOTIDE SEQUENCE</scope>
    <source>
        <strain evidence="16">CCFEE 5208</strain>
    </source>
</reference>
<evidence type="ECO:0000256" key="13">
    <source>
        <dbReference type="SAM" id="MobiDB-lite"/>
    </source>
</evidence>
<dbReference type="Pfam" id="PF00579">
    <property type="entry name" value="tRNA-synt_1b"/>
    <property type="match status" value="1"/>
</dbReference>
<dbReference type="GO" id="GO:0003723">
    <property type="term" value="F:RNA binding"/>
    <property type="evidence" value="ECO:0007669"/>
    <property type="project" value="InterPro"/>
</dbReference>
<protein>
    <recommendedName>
        <fullName evidence="12">Tyrosine--tRNA ligase</fullName>
        <ecNumber evidence="12">6.1.1.1</ecNumber>
    </recommendedName>
    <alternativeName>
        <fullName evidence="12">Tyrosyl-tRNA synthetase</fullName>
    </alternativeName>
</protein>
<evidence type="ECO:0000256" key="3">
    <source>
        <dbReference type="ARBA" id="ARBA00022598"/>
    </source>
</evidence>
<keyword evidence="5 12" id="KW-0547">Nucleotide-binding</keyword>
<feature type="compositionally biased region" description="Polar residues" evidence="13">
    <location>
        <begin position="60"/>
        <end position="70"/>
    </location>
</feature>
<comment type="subcellular location">
    <subcellularLocation>
        <location evidence="1">Membrane</location>
        <topology evidence="1">Multi-pass membrane protein</topology>
    </subcellularLocation>
</comment>
<feature type="region of interest" description="Disordered" evidence="13">
    <location>
        <begin position="1036"/>
        <end position="1059"/>
    </location>
</feature>
<evidence type="ECO:0000259" key="15">
    <source>
        <dbReference type="Pfam" id="PF16714"/>
    </source>
</evidence>
<dbReference type="AlphaFoldDB" id="A0AAN6JAF8"/>
<dbReference type="FunFam" id="3.40.50.620:FF:000227">
    <property type="entry name" value="Tyrosine--tRNA ligase"/>
    <property type="match status" value="1"/>
</dbReference>
<dbReference type="GO" id="GO:0005524">
    <property type="term" value="F:ATP binding"/>
    <property type="evidence" value="ECO:0007669"/>
    <property type="project" value="UniProtKB-KW"/>
</dbReference>
<proteinExistence type="inferred from homology"/>
<feature type="region of interest" description="Disordered" evidence="13">
    <location>
        <begin position="1"/>
        <end position="90"/>
    </location>
</feature>
<dbReference type="InterPro" id="IPR024088">
    <property type="entry name" value="Tyr-tRNA-ligase_bac-type"/>
</dbReference>
<organism evidence="16 17">
    <name type="scientific">Friedmanniomyces endolithicus</name>
    <dbReference type="NCBI Taxonomy" id="329885"/>
    <lineage>
        <taxon>Eukaryota</taxon>
        <taxon>Fungi</taxon>
        <taxon>Dikarya</taxon>
        <taxon>Ascomycota</taxon>
        <taxon>Pezizomycotina</taxon>
        <taxon>Dothideomycetes</taxon>
        <taxon>Dothideomycetidae</taxon>
        <taxon>Mycosphaerellales</taxon>
        <taxon>Teratosphaeriaceae</taxon>
        <taxon>Friedmanniomyces</taxon>
    </lineage>
</organism>
<keyword evidence="10 12" id="KW-0030">Aminoacyl-tRNA synthetase</keyword>
<keyword evidence="7 12" id="KW-0648">Protein biosynthesis</keyword>
<dbReference type="SUPFAM" id="SSF52374">
    <property type="entry name" value="Nucleotidylyl transferase"/>
    <property type="match status" value="1"/>
</dbReference>
<feature type="transmembrane region" description="Helical" evidence="14">
    <location>
        <begin position="674"/>
        <end position="692"/>
    </location>
</feature>
<dbReference type="Pfam" id="PF03062">
    <property type="entry name" value="MBOAT"/>
    <property type="match status" value="1"/>
</dbReference>
<feature type="compositionally biased region" description="Acidic residues" evidence="13">
    <location>
        <begin position="72"/>
        <end position="89"/>
    </location>
</feature>
<dbReference type="GO" id="GO:0005739">
    <property type="term" value="C:mitochondrion"/>
    <property type="evidence" value="ECO:0007669"/>
    <property type="project" value="TreeGrafter"/>
</dbReference>
<evidence type="ECO:0000256" key="14">
    <source>
        <dbReference type="SAM" id="Phobius"/>
    </source>
</evidence>
<feature type="transmembrane region" description="Helical" evidence="14">
    <location>
        <begin position="282"/>
        <end position="302"/>
    </location>
</feature>
<dbReference type="EMBL" id="JASUXU010000017">
    <property type="protein sequence ID" value="KAK0322336.1"/>
    <property type="molecule type" value="Genomic_DNA"/>
</dbReference>
<feature type="transmembrane region" description="Helical" evidence="14">
    <location>
        <begin position="246"/>
        <end position="270"/>
    </location>
</feature>
<dbReference type="FunFam" id="1.10.240.10:FF:000001">
    <property type="entry name" value="Tyrosine--tRNA ligase"/>
    <property type="match status" value="1"/>
</dbReference>
<evidence type="ECO:0000256" key="12">
    <source>
        <dbReference type="RuleBase" id="RU361234"/>
    </source>
</evidence>
<dbReference type="GO" id="GO:0006437">
    <property type="term" value="P:tyrosyl-tRNA aminoacylation"/>
    <property type="evidence" value="ECO:0007669"/>
    <property type="project" value="InterPro"/>
</dbReference>
<sequence>MADSAPPRRPPLDSKDTLDAPHLLGSIGRDGLAALQADMSAGSNGHVRPAKSQTEARDFSNPQATASGNESAVEDESDETIEDYDELQLDPDTLIANSRKSMSEPYRPSLGVSMETNGQDRFKPGRPKKRNSIQIRLEKTDRKGRYVLTADDPEIREVLRRGIEREEQEMSGKQPRTRFRDMVFTRQFTTFDRQNNSSESQFFGFFTLFWMSMAFVILQSAMKNLREYGSILGTNEIAKMMFSRDVLILGITDGVMTAGMFVTYLLQVLVQKGYINWSKGGWVVQNVWQSVYLASVVGWAYFREWPWTHTIFAVLHGLVFLMKQHSYAFYNGYLSSVYRRKTLLEAKLEQLQAIDPLQSPPTSPRASQQIDLASGIDLAELSKRATNSTYKRRPSMGPRTSTNLAAEKSDVASVAAAIQSGNAIDTDQMETFERIIRAEIDDLTKELQGKSRAGRNAYPKSLRLFNFAEFICLPTLVYELEYPRQDRINWWYVAEKLTATFGVLCIMQVISQAYIYPPVAKTVAMKEAGMPIEERWREFPFIVSDMLFPLLIEQLLTWYLIWECILNVLAELTFFADRGFYGDWWNSVTWDQYARDWNRPVHTFLLRHVYHSSISTFHISRHAATFITFLLSALVHEMCMAIMFKKVRGYLFSMQLMQMPLVMFSRSKLLKGRVVLGNVVFWLGLFIGPSFLTSLDSNALDRLLKSKKVGFYAGIDPTAPSLHLGHLLPLMVLFWLYHHGHSVVSLVGGATARVGDPSGRLTSRTSTAESVQDANFTAMHAQLGQLWSNAQSYGLKHGHEEASLGKRQLLNNATWLNHLNVLDFLRTMGNGMRLGAMLGRDTVRNKMEKGDGMSFAEFTYPLLQAWDWWHMYREHGVQIQIGGSDQYGNIIAGMDAVKHIAQTSTDSQQEDWLDDVGRIKEDLVPMGLTVPLLTTASGEKFGKSAGNAVWLDSDMTSAFDLYGFLLRSSDEDVERYLKLFTFIPTSEITAVMAQHKADPGKRKAQHLLAGEVLELVHGKEVADETRAEHQALRASSLAALTQQEEPTEQTGKGRKGTERVTLPSSLVMNEPFSRILYHAGFVKSKSEGARLIAKGGAYVASPLPIVLTDRTVSTTAEGDVTFIQLKDQTAEDVQQYIMNDYLYFRIGKWKVRIVKIIDDDDFKKRGLTVPGGTEPKEAPEPTH</sequence>
<feature type="transmembrane region" description="Helical" evidence="14">
    <location>
        <begin position="202"/>
        <end position="225"/>
    </location>
</feature>
<keyword evidence="8 14" id="KW-1133">Transmembrane helix</keyword>
<dbReference type="GO" id="GO:0005829">
    <property type="term" value="C:cytosol"/>
    <property type="evidence" value="ECO:0007669"/>
    <property type="project" value="TreeGrafter"/>
</dbReference>
<keyword evidence="3 12" id="KW-0436">Ligase</keyword>
<comment type="similarity">
    <text evidence="2 12">Belongs to the class-I aminoacyl-tRNA synthetase family.</text>
</comment>
<evidence type="ECO:0000256" key="10">
    <source>
        <dbReference type="ARBA" id="ARBA00023146"/>
    </source>
</evidence>
<keyword evidence="16" id="KW-0808">Transferase</keyword>
<dbReference type="PROSITE" id="PS00178">
    <property type="entry name" value="AA_TRNA_LIGASE_I"/>
    <property type="match status" value="1"/>
</dbReference>
<evidence type="ECO:0000256" key="2">
    <source>
        <dbReference type="ARBA" id="ARBA00005594"/>
    </source>
</evidence>
<evidence type="ECO:0000256" key="11">
    <source>
        <dbReference type="ARBA" id="ARBA00048248"/>
    </source>
</evidence>
<evidence type="ECO:0000256" key="7">
    <source>
        <dbReference type="ARBA" id="ARBA00022917"/>
    </source>
</evidence>
<dbReference type="GO" id="GO:0016746">
    <property type="term" value="F:acyltransferase activity"/>
    <property type="evidence" value="ECO:0007669"/>
    <property type="project" value="UniProtKB-KW"/>
</dbReference>
<keyword evidence="16" id="KW-0012">Acyltransferase</keyword>
<evidence type="ECO:0000313" key="17">
    <source>
        <dbReference type="Proteomes" id="UP001168146"/>
    </source>
</evidence>
<feature type="transmembrane region" description="Helical" evidence="14">
    <location>
        <begin position="498"/>
        <end position="519"/>
    </location>
</feature>
<evidence type="ECO:0000256" key="1">
    <source>
        <dbReference type="ARBA" id="ARBA00004141"/>
    </source>
</evidence>
<dbReference type="Proteomes" id="UP001168146">
    <property type="component" value="Unassembled WGS sequence"/>
</dbReference>
<evidence type="ECO:0000256" key="5">
    <source>
        <dbReference type="ARBA" id="ARBA00022741"/>
    </source>
</evidence>
<dbReference type="InterPro" id="IPR014729">
    <property type="entry name" value="Rossmann-like_a/b/a_fold"/>
</dbReference>
<keyword evidence="6 12" id="KW-0067">ATP-binding</keyword>
<dbReference type="CDD" id="cd00805">
    <property type="entry name" value="TyrRS_core"/>
    <property type="match status" value="1"/>
</dbReference>
<dbReference type="NCBIfam" id="TIGR00234">
    <property type="entry name" value="tyrS"/>
    <property type="match status" value="1"/>
</dbReference>
<gene>
    <name evidence="16" type="primary">ARE2_1</name>
    <name evidence="16" type="ORF">LTR82_006789</name>
</gene>
<dbReference type="GO" id="GO:0016020">
    <property type="term" value="C:membrane"/>
    <property type="evidence" value="ECO:0007669"/>
    <property type="project" value="UniProtKB-SubCell"/>
</dbReference>
<dbReference type="InterPro" id="IPR004299">
    <property type="entry name" value="MBOAT_fam"/>
</dbReference>
<dbReference type="InterPro" id="IPR032005">
    <property type="entry name" value="TyrRSs_C"/>
</dbReference>
<dbReference type="PANTHER" id="PTHR11766">
    <property type="entry name" value="TYROSYL-TRNA SYNTHETASE"/>
    <property type="match status" value="1"/>
</dbReference>
<evidence type="ECO:0000256" key="4">
    <source>
        <dbReference type="ARBA" id="ARBA00022692"/>
    </source>
</evidence>
<dbReference type="PANTHER" id="PTHR11766:SF0">
    <property type="entry name" value="TYROSINE--TRNA LIGASE, MITOCHONDRIAL"/>
    <property type="match status" value="1"/>
</dbReference>
<feature type="region of interest" description="Disordered" evidence="13">
    <location>
        <begin position="102"/>
        <end position="130"/>
    </location>
</feature>
<dbReference type="Gene3D" id="1.10.240.10">
    <property type="entry name" value="Tyrosyl-Transfer RNA Synthetase"/>
    <property type="match status" value="1"/>
</dbReference>
<feature type="compositionally biased region" description="Basic and acidic residues" evidence="13">
    <location>
        <begin position="10"/>
        <end position="19"/>
    </location>
</feature>
<comment type="caution">
    <text evidence="16">The sequence shown here is derived from an EMBL/GenBank/DDBJ whole genome shotgun (WGS) entry which is preliminary data.</text>
</comment>
<dbReference type="Pfam" id="PF16714">
    <property type="entry name" value="TyrRSs_C"/>
    <property type="match status" value="1"/>
</dbReference>
<dbReference type="EC" id="6.1.1.1" evidence="12"/>
<evidence type="ECO:0000313" key="16">
    <source>
        <dbReference type="EMBL" id="KAK0322336.1"/>
    </source>
</evidence>
<keyword evidence="4 14" id="KW-0812">Transmembrane</keyword>
<dbReference type="InterPro" id="IPR002307">
    <property type="entry name" value="Tyr-tRNA-ligase"/>
</dbReference>
<dbReference type="GO" id="GO:0004831">
    <property type="term" value="F:tyrosine-tRNA ligase activity"/>
    <property type="evidence" value="ECO:0007669"/>
    <property type="project" value="UniProtKB-EC"/>
</dbReference>
<comment type="catalytic activity">
    <reaction evidence="11 12">
        <text>tRNA(Tyr) + L-tyrosine + ATP = L-tyrosyl-tRNA(Tyr) + AMP + diphosphate + H(+)</text>
        <dbReference type="Rhea" id="RHEA:10220"/>
        <dbReference type="Rhea" id="RHEA-COMP:9706"/>
        <dbReference type="Rhea" id="RHEA-COMP:9707"/>
        <dbReference type="ChEBI" id="CHEBI:15378"/>
        <dbReference type="ChEBI" id="CHEBI:30616"/>
        <dbReference type="ChEBI" id="CHEBI:33019"/>
        <dbReference type="ChEBI" id="CHEBI:58315"/>
        <dbReference type="ChEBI" id="CHEBI:78442"/>
        <dbReference type="ChEBI" id="CHEBI:78536"/>
        <dbReference type="ChEBI" id="CHEBI:456215"/>
        <dbReference type="EC" id="6.1.1.1"/>
    </reaction>
</comment>
<keyword evidence="9 14" id="KW-0472">Membrane</keyword>
<dbReference type="Gene3D" id="3.40.50.620">
    <property type="entry name" value="HUPs"/>
    <property type="match status" value="1"/>
</dbReference>
<evidence type="ECO:0000256" key="6">
    <source>
        <dbReference type="ARBA" id="ARBA00022840"/>
    </source>
</evidence>
<feature type="transmembrane region" description="Helical" evidence="14">
    <location>
        <begin position="623"/>
        <end position="644"/>
    </location>
</feature>
<dbReference type="InterPro" id="IPR002305">
    <property type="entry name" value="aa-tRNA-synth_Ic"/>
</dbReference>
<feature type="domain" description="Tyrosyl-tRNA synthetase C-terminal" evidence="15">
    <location>
        <begin position="1057"/>
        <end position="1172"/>
    </location>
</feature>
<name>A0AAN6JAF8_9PEZI</name>
<dbReference type="PRINTS" id="PR01040">
    <property type="entry name" value="TRNASYNTHTYR"/>
</dbReference>